<dbReference type="Proteomes" id="UP000821853">
    <property type="component" value="Unassembled WGS sequence"/>
</dbReference>
<dbReference type="GO" id="GO:0005634">
    <property type="term" value="C:nucleus"/>
    <property type="evidence" value="ECO:0007669"/>
    <property type="project" value="TreeGrafter"/>
</dbReference>
<keyword evidence="3" id="KW-1185">Reference proteome</keyword>
<proteinExistence type="predicted"/>
<accession>A0A9J6FTF0</accession>
<comment type="caution">
    <text evidence="2">The sequence shown here is derived from an EMBL/GenBank/DDBJ whole genome shotgun (WGS) entry which is preliminary data.</text>
</comment>
<dbReference type="GO" id="GO:0051306">
    <property type="term" value="P:mitotic sister chromatid separation"/>
    <property type="evidence" value="ECO:0007669"/>
    <property type="project" value="TreeGrafter"/>
</dbReference>
<evidence type="ECO:0000259" key="1">
    <source>
        <dbReference type="Pfam" id="PF16858"/>
    </source>
</evidence>
<sequence length="88" mass="10078">MQLRVAAWDSAIRPLLDAEEERECFDIKLYGDRVMDAFSNTPAKQTRSFKDVCSGVRAWQVARYFAATLQLVGTCTFAEPIEYHIIMN</sequence>
<dbReference type="PANTHER" id="PTHR14324:SF3">
    <property type="entry name" value="CONDENSIN-2 COMPLEX SUBUNIT H2"/>
    <property type="match status" value="1"/>
</dbReference>
<dbReference type="GO" id="GO:0003682">
    <property type="term" value="F:chromatin binding"/>
    <property type="evidence" value="ECO:0007669"/>
    <property type="project" value="TreeGrafter"/>
</dbReference>
<dbReference type="OrthoDB" id="10038475at2759"/>
<dbReference type="AlphaFoldDB" id="A0A9J6FTF0"/>
<dbReference type="GO" id="GO:0010032">
    <property type="term" value="P:meiotic chromosome condensation"/>
    <property type="evidence" value="ECO:0007669"/>
    <property type="project" value="TreeGrafter"/>
</dbReference>
<evidence type="ECO:0000313" key="3">
    <source>
        <dbReference type="Proteomes" id="UP000821853"/>
    </source>
</evidence>
<dbReference type="InterPro" id="IPR031739">
    <property type="entry name" value="Ncaph2"/>
</dbReference>
<dbReference type="InterPro" id="IPR031737">
    <property type="entry name" value="CNDH2_C"/>
</dbReference>
<dbReference type="GO" id="GO:0000796">
    <property type="term" value="C:condensin complex"/>
    <property type="evidence" value="ECO:0007669"/>
    <property type="project" value="TreeGrafter"/>
</dbReference>
<dbReference type="PANTHER" id="PTHR14324">
    <property type="entry name" value="CONDENSIN-2 COMPLEX SUBUNIT H2"/>
    <property type="match status" value="1"/>
</dbReference>
<dbReference type="EMBL" id="JABSTR010000003">
    <property type="protein sequence ID" value="KAH9365592.1"/>
    <property type="molecule type" value="Genomic_DNA"/>
</dbReference>
<gene>
    <name evidence="2" type="ORF">HPB48_009200</name>
</gene>
<reference evidence="2 3" key="1">
    <citation type="journal article" date="2020" name="Cell">
        <title>Large-Scale Comparative Analyses of Tick Genomes Elucidate Their Genetic Diversity and Vector Capacities.</title>
        <authorList>
            <consortium name="Tick Genome and Microbiome Consortium (TIGMIC)"/>
            <person name="Jia N."/>
            <person name="Wang J."/>
            <person name="Shi W."/>
            <person name="Du L."/>
            <person name="Sun Y."/>
            <person name="Zhan W."/>
            <person name="Jiang J.F."/>
            <person name="Wang Q."/>
            <person name="Zhang B."/>
            <person name="Ji P."/>
            <person name="Bell-Sakyi L."/>
            <person name="Cui X.M."/>
            <person name="Yuan T.T."/>
            <person name="Jiang B.G."/>
            <person name="Yang W.F."/>
            <person name="Lam T.T."/>
            <person name="Chang Q.C."/>
            <person name="Ding S.J."/>
            <person name="Wang X.J."/>
            <person name="Zhu J.G."/>
            <person name="Ruan X.D."/>
            <person name="Zhao L."/>
            <person name="Wei J.T."/>
            <person name="Ye R.Z."/>
            <person name="Que T.C."/>
            <person name="Du C.H."/>
            <person name="Zhou Y.H."/>
            <person name="Cheng J.X."/>
            <person name="Dai P.F."/>
            <person name="Guo W.B."/>
            <person name="Han X.H."/>
            <person name="Huang E.J."/>
            <person name="Li L.F."/>
            <person name="Wei W."/>
            <person name="Gao Y.C."/>
            <person name="Liu J.Z."/>
            <person name="Shao H.Z."/>
            <person name="Wang X."/>
            <person name="Wang C.C."/>
            <person name="Yang T.C."/>
            <person name="Huo Q.B."/>
            <person name="Li W."/>
            <person name="Chen H.Y."/>
            <person name="Chen S.E."/>
            <person name="Zhou L.G."/>
            <person name="Ni X.B."/>
            <person name="Tian J.H."/>
            <person name="Sheng Y."/>
            <person name="Liu T."/>
            <person name="Pan Y.S."/>
            <person name="Xia L.Y."/>
            <person name="Li J."/>
            <person name="Zhao F."/>
            <person name="Cao W.C."/>
        </authorList>
    </citation>
    <scope>NUCLEOTIDE SEQUENCE [LARGE SCALE GENOMIC DNA]</scope>
    <source>
        <strain evidence="2">HaeL-2018</strain>
    </source>
</reference>
<feature type="domain" description="Condensin-2 complex subunit H2 C-terminal" evidence="1">
    <location>
        <begin position="3"/>
        <end position="77"/>
    </location>
</feature>
<dbReference type="Pfam" id="PF16858">
    <property type="entry name" value="CNDH2_C"/>
    <property type="match status" value="1"/>
</dbReference>
<dbReference type="VEuPathDB" id="VectorBase:HLOH_054088"/>
<organism evidence="2 3">
    <name type="scientific">Haemaphysalis longicornis</name>
    <name type="common">Bush tick</name>
    <dbReference type="NCBI Taxonomy" id="44386"/>
    <lineage>
        <taxon>Eukaryota</taxon>
        <taxon>Metazoa</taxon>
        <taxon>Ecdysozoa</taxon>
        <taxon>Arthropoda</taxon>
        <taxon>Chelicerata</taxon>
        <taxon>Arachnida</taxon>
        <taxon>Acari</taxon>
        <taxon>Parasitiformes</taxon>
        <taxon>Ixodida</taxon>
        <taxon>Ixodoidea</taxon>
        <taxon>Ixodidae</taxon>
        <taxon>Haemaphysalinae</taxon>
        <taxon>Haemaphysalis</taxon>
    </lineage>
</organism>
<evidence type="ECO:0000313" key="2">
    <source>
        <dbReference type="EMBL" id="KAH9365592.1"/>
    </source>
</evidence>
<name>A0A9J6FTF0_HAELO</name>
<protein>
    <recommendedName>
        <fullName evidence="1">Condensin-2 complex subunit H2 C-terminal domain-containing protein</fullName>
    </recommendedName>
</protein>